<keyword evidence="5" id="KW-0460">Magnesium</keyword>
<dbReference type="Pfam" id="PF00293">
    <property type="entry name" value="NUDIX"/>
    <property type="match status" value="1"/>
</dbReference>
<comment type="cofactor">
    <cofactor evidence="1">
        <name>Mn(2+)</name>
        <dbReference type="ChEBI" id="CHEBI:29035"/>
    </cofactor>
</comment>
<keyword evidence="3" id="KW-0479">Metal-binding</keyword>
<dbReference type="Proteomes" id="UP000242791">
    <property type="component" value="Unassembled WGS sequence"/>
</dbReference>
<dbReference type="InterPro" id="IPR015797">
    <property type="entry name" value="NUDIX_hydrolase-like_dom_sf"/>
</dbReference>
<dbReference type="PROSITE" id="PS51462">
    <property type="entry name" value="NUDIX"/>
    <property type="match status" value="1"/>
</dbReference>
<comment type="caution">
    <text evidence="9">The sequence shown here is derived from an EMBL/GenBank/DDBJ whole genome shotgun (WGS) entry which is preliminary data.</text>
</comment>
<dbReference type="STRING" id="1658174.A0A1J9R987"/>
<evidence type="ECO:0000256" key="2">
    <source>
        <dbReference type="ARBA" id="ARBA00001946"/>
    </source>
</evidence>
<evidence type="ECO:0000256" key="5">
    <source>
        <dbReference type="ARBA" id="ARBA00022842"/>
    </source>
</evidence>
<dbReference type="AlphaFoldDB" id="A0A1J9R987"/>
<dbReference type="InterPro" id="IPR000086">
    <property type="entry name" value="NUDIX_hydrolase_dom"/>
</dbReference>
<evidence type="ECO:0000256" key="6">
    <source>
        <dbReference type="ARBA" id="ARBA00023211"/>
    </source>
</evidence>
<dbReference type="GO" id="GO:0016818">
    <property type="term" value="F:hydrolase activity, acting on acid anhydrides, in phosphorus-containing anhydrides"/>
    <property type="evidence" value="ECO:0007669"/>
    <property type="project" value="InterPro"/>
</dbReference>
<keyword evidence="4" id="KW-0378">Hydrolase</keyword>
<gene>
    <name evidence="9" type="ORF">ACJ73_04411</name>
</gene>
<dbReference type="InterPro" id="IPR039121">
    <property type="entry name" value="NUDT19"/>
</dbReference>
<protein>
    <recommendedName>
        <fullName evidence="8">Nudix hydrolase domain-containing protein</fullName>
    </recommendedName>
</protein>
<evidence type="ECO:0000313" key="9">
    <source>
        <dbReference type="EMBL" id="OJD24229.1"/>
    </source>
</evidence>
<evidence type="ECO:0000256" key="3">
    <source>
        <dbReference type="ARBA" id="ARBA00022723"/>
    </source>
</evidence>
<feature type="region of interest" description="Disordered" evidence="7">
    <location>
        <begin position="128"/>
        <end position="151"/>
    </location>
</feature>
<dbReference type="VEuPathDB" id="FungiDB:ACJ73_04411"/>
<dbReference type="GO" id="GO:0046872">
    <property type="term" value="F:metal ion binding"/>
    <property type="evidence" value="ECO:0007669"/>
    <property type="project" value="UniProtKB-KW"/>
</dbReference>
<evidence type="ECO:0000256" key="4">
    <source>
        <dbReference type="ARBA" id="ARBA00022801"/>
    </source>
</evidence>
<comment type="cofactor">
    <cofactor evidence="2">
        <name>Mg(2+)</name>
        <dbReference type="ChEBI" id="CHEBI:18420"/>
    </cofactor>
</comment>
<dbReference type="PANTHER" id="PTHR12318">
    <property type="entry name" value="TESTOSTERONE-REGULATED PROTEIN RP2"/>
    <property type="match status" value="1"/>
</dbReference>
<dbReference type="CDD" id="cd18870">
    <property type="entry name" value="NUDIX_AcylCoAdiphos_Nudt19"/>
    <property type="match status" value="1"/>
</dbReference>
<accession>A0A1J9R987</accession>
<proteinExistence type="predicted"/>
<dbReference type="PANTHER" id="PTHR12318:SF0">
    <property type="entry name" value="ACYL-COENZYME A DIPHOSPHATASE NUDT19"/>
    <property type="match status" value="1"/>
</dbReference>
<dbReference type="SUPFAM" id="SSF55811">
    <property type="entry name" value="Nudix"/>
    <property type="match status" value="1"/>
</dbReference>
<evidence type="ECO:0000256" key="7">
    <source>
        <dbReference type="SAM" id="MobiDB-lite"/>
    </source>
</evidence>
<name>A0A1J9R987_9EURO</name>
<dbReference type="EMBL" id="LGTZ01000608">
    <property type="protein sequence ID" value="OJD24229.1"/>
    <property type="molecule type" value="Genomic_DNA"/>
</dbReference>
<dbReference type="OrthoDB" id="1695362at2759"/>
<feature type="domain" description="Nudix hydrolase" evidence="8">
    <location>
        <begin position="92"/>
        <end position="299"/>
    </location>
</feature>
<evidence type="ECO:0000259" key="8">
    <source>
        <dbReference type="PROSITE" id="PS51462"/>
    </source>
</evidence>
<sequence>MLSSRCCQFPSNANQLHNALRLTLGSYSGRCPTTNTTTTTTTTTTKLTSAPNYLYLRLARRFNQKAKYLTVRRVPQYQKMAPQKKKGVDRSIPKPSASVILISPQNEVLLLHRVQNSSSFPSAHVFPGGNISSQDGDFPPAGHPDSHDEGPHYRRAAIRELFEESGILLAKNNRTGKMIHVNVDEREIGRHAIHKNKITFNEWLKSIDEAAEPDIDPLIPFTHWITPTTNPRRYTTQMYLYFLPLSSESKSIIGSEESEVQAPTSDGGIEITEARFLPASEWLRLAKNGDAIMFPPQVFLLSFVAQFLERPGENAADVSKEESARRRAELVDFVHSGSPPWTDKYISPIAIGQVPDGRNILTLDYVGPELQGSEKKGEPDRVVLVRFRKEGPREVEIRWRNEVVVPEKKLAKSAL</sequence>
<evidence type="ECO:0000256" key="1">
    <source>
        <dbReference type="ARBA" id="ARBA00001936"/>
    </source>
</evidence>
<organism evidence="9 10">
    <name type="scientific">Blastomyces percursus</name>
    <dbReference type="NCBI Taxonomy" id="1658174"/>
    <lineage>
        <taxon>Eukaryota</taxon>
        <taxon>Fungi</taxon>
        <taxon>Dikarya</taxon>
        <taxon>Ascomycota</taxon>
        <taxon>Pezizomycotina</taxon>
        <taxon>Eurotiomycetes</taxon>
        <taxon>Eurotiomycetidae</taxon>
        <taxon>Onygenales</taxon>
        <taxon>Ajellomycetaceae</taxon>
        <taxon>Blastomyces</taxon>
    </lineage>
</organism>
<dbReference type="Gene3D" id="3.90.79.10">
    <property type="entry name" value="Nucleoside Triphosphate Pyrophosphohydrolase"/>
    <property type="match status" value="1"/>
</dbReference>
<reference evidence="9 10" key="1">
    <citation type="submission" date="2015-08" db="EMBL/GenBank/DDBJ databases">
        <title>Emmonsia species relationships and genome sequence.</title>
        <authorList>
            <person name="Cuomo C.A."/>
            <person name="Schwartz I.S."/>
            <person name="Kenyon C."/>
            <person name="De Hoog G.S."/>
            <person name="Govender N.P."/>
            <person name="Botha A."/>
            <person name="Moreno L."/>
            <person name="De Vries M."/>
            <person name="Munoz J.F."/>
            <person name="Stielow J.B."/>
        </authorList>
    </citation>
    <scope>NUCLEOTIDE SEQUENCE [LARGE SCALE GENOMIC DNA]</scope>
    <source>
        <strain evidence="9 10">EI222</strain>
    </source>
</reference>
<keyword evidence="6" id="KW-0464">Manganese</keyword>
<keyword evidence="10" id="KW-1185">Reference proteome</keyword>
<dbReference type="GO" id="GO:0005739">
    <property type="term" value="C:mitochondrion"/>
    <property type="evidence" value="ECO:0007669"/>
    <property type="project" value="TreeGrafter"/>
</dbReference>
<evidence type="ECO:0000313" key="10">
    <source>
        <dbReference type="Proteomes" id="UP000242791"/>
    </source>
</evidence>